<dbReference type="Proteomes" id="UP001240643">
    <property type="component" value="Unassembled WGS sequence"/>
</dbReference>
<gene>
    <name evidence="1" type="ORF">J2Z62_000497</name>
</gene>
<protein>
    <recommendedName>
        <fullName evidence="3">DUF31 domain-containing protein</fullName>
    </recommendedName>
</protein>
<accession>A0ABU0LZC5</accession>
<reference evidence="1" key="1">
    <citation type="submission" date="2023-07" db="EMBL/GenBank/DDBJ databases">
        <title>Genomic Encyclopedia of Type Strains, Phase IV (KMG-IV): sequencing the most valuable type-strain genomes for metagenomic binning, comparative biology and taxonomic classification.</title>
        <authorList>
            <person name="Goeker M."/>
        </authorList>
    </citation>
    <scope>NUCLEOTIDE SEQUENCE [LARGE SCALE GENOMIC DNA]</scope>
    <source>
        <strain evidence="1">DSM 21204</strain>
    </source>
</reference>
<comment type="caution">
    <text evidence="1">The sequence shown here is derived from an EMBL/GenBank/DDBJ whole genome shotgun (WGS) entry which is preliminary data.</text>
</comment>
<proteinExistence type="predicted"/>
<sequence length="756" mass="86330">MKFTSWKWNSLSRRLKFFIPLTLLTVSVGAAAGYLVSPSGSSLFISNSSLEAGYDQNFRVPIFKNQYADFENATGNLQVIQKPNLKASQSLELVDPNNFTIQTLAANSSFQIGQLSSVVRQSAVGNSVDLFKMSFTKEQFERVFKNRKSPDLGFLFKLKFSAYDSASATTKTVAYDKGLITGFSLDDLNLVKSRKYRVFDYSVNDDYYDLQGTISAVMEMSIDKRGNFGVTISLNAENLKTQTLSDNPKLNQFHVDFESLGNNQIFKPIIFWNVNASNDLDSWYWPNPRGPIQNPEVRVPLSQNNAIVAPTDYTVTLHDDGAHKYQYQLVNDFEKLATNPTATEQPKELATLKFSNQEWQTNFFNNWGKDMGIAKDPGAQVKFDLNFDARDGEYGQKQLYKTSVFGYFNFSSLRNGAVVNQEIVKYDLSDGRVKNFGTFKVLLWARVNLYGDLIIKLSSVTENLSYQSSEFANDIASSDFNSSVKFSNFEVSRFYDGQDSKETIDQKAIGPNRVFNRNVSHANIKTVNSSIRDALNGNNARGRNMRTSWGWWSTQPYLFHYNRVWSTEQTEDISSYVENDPFFAQKTDITFRFGGTVESNNRTDIVLDTPGNARIMNLGKDNVNVSDEQAEQRKIVGRANSTNDPYTQFTIPFSEIGKKANGDNFWFKRLYAFDRQEYRYNYLDRYLFNFQNQNTNNNRSMIRVIYYIKLTKVSDFIFKYRIGMDASTYQWSKGDSAASRGRAGIKLEDITYTIKE</sequence>
<organism evidence="1 2">
    <name type="scientific">Mycoplasmoides fastidiosum</name>
    <dbReference type="NCBI Taxonomy" id="92758"/>
    <lineage>
        <taxon>Bacteria</taxon>
        <taxon>Bacillati</taxon>
        <taxon>Mycoplasmatota</taxon>
        <taxon>Mycoplasmoidales</taxon>
        <taxon>Mycoplasmoidaceae</taxon>
        <taxon>Mycoplasmoides</taxon>
    </lineage>
</organism>
<evidence type="ECO:0008006" key="3">
    <source>
        <dbReference type="Google" id="ProtNLM"/>
    </source>
</evidence>
<dbReference type="RefSeq" id="WP_256547249.1">
    <property type="nucleotide sequence ID" value="NZ_CP101809.1"/>
</dbReference>
<dbReference type="EMBL" id="JAUSWO010000001">
    <property type="protein sequence ID" value="MDQ0514059.1"/>
    <property type="molecule type" value="Genomic_DNA"/>
</dbReference>
<name>A0ABU0LZC5_9BACT</name>
<evidence type="ECO:0000313" key="1">
    <source>
        <dbReference type="EMBL" id="MDQ0514059.1"/>
    </source>
</evidence>
<evidence type="ECO:0000313" key="2">
    <source>
        <dbReference type="Proteomes" id="UP001240643"/>
    </source>
</evidence>
<keyword evidence="2" id="KW-1185">Reference proteome</keyword>